<dbReference type="STRING" id="1302690.BUE76_01325"/>
<dbReference type="RefSeq" id="WP_073039352.1">
    <property type="nucleotide sequence ID" value="NZ_FQUO01000001.1"/>
</dbReference>
<gene>
    <name evidence="1" type="ORF">SAMN05444008_101351</name>
</gene>
<accession>A0A1M4T7Q2</accession>
<evidence type="ECO:0000313" key="1">
    <source>
        <dbReference type="EMBL" id="SHE40491.1"/>
    </source>
</evidence>
<organism evidence="1 2">
    <name type="scientific">Cnuella takakiae</name>
    <dbReference type="NCBI Taxonomy" id="1302690"/>
    <lineage>
        <taxon>Bacteria</taxon>
        <taxon>Pseudomonadati</taxon>
        <taxon>Bacteroidota</taxon>
        <taxon>Chitinophagia</taxon>
        <taxon>Chitinophagales</taxon>
        <taxon>Chitinophagaceae</taxon>
        <taxon>Cnuella</taxon>
    </lineage>
</organism>
<dbReference type="AlphaFoldDB" id="A0A1M4T7Q2"/>
<protein>
    <submittedName>
        <fullName evidence="1">Uncharacterized protein</fullName>
    </submittedName>
</protein>
<proteinExistence type="predicted"/>
<sequence length="161" mass="18300">MEDCLDEPEASEEGMPLCPHCGEPGDCDHVLVLLDRTYNECFNRDTSGVDSLRYHLEGLLRPYVTEGFLYTGKDKLLAGIVRHAGRNYLPTEDSVDIDLDIFHDWLLEQAASYGARVIDLDDVSGMGYTSKMYVVYAEDVYAVFEKMETYIDEELPDPEEK</sequence>
<reference evidence="1 2" key="1">
    <citation type="submission" date="2016-11" db="EMBL/GenBank/DDBJ databases">
        <authorList>
            <person name="Jaros S."/>
            <person name="Januszkiewicz K."/>
            <person name="Wedrychowicz H."/>
        </authorList>
    </citation>
    <scope>NUCLEOTIDE SEQUENCE [LARGE SCALE GENOMIC DNA]</scope>
    <source>
        <strain evidence="1 2">DSM 26897</strain>
    </source>
</reference>
<name>A0A1M4T7Q2_9BACT</name>
<dbReference type="Proteomes" id="UP000184368">
    <property type="component" value="Unassembled WGS sequence"/>
</dbReference>
<keyword evidence="2" id="KW-1185">Reference proteome</keyword>
<dbReference type="EMBL" id="FQUO01000001">
    <property type="protein sequence ID" value="SHE40491.1"/>
    <property type="molecule type" value="Genomic_DNA"/>
</dbReference>
<evidence type="ECO:0000313" key="2">
    <source>
        <dbReference type="Proteomes" id="UP000184368"/>
    </source>
</evidence>